<evidence type="ECO:0000313" key="2">
    <source>
        <dbReference type="EMBL" id="KAK4295946.1"/>
    </source>
</evidence>
<sequence length="533" mass="60125">MLHSRILESRPLHLGTAANPLPIYFDTQHRHPNYIEGHSLGGNPALPPRAAKMERYTTVELMVAKNSCGWVCDDNSLVKLGGLSSYDSAVFKTRLKIDGYLALFARLSPIEFFTLDVLVEDNDCVGDPDGRNMMFSGAWEECQTRGCDGMLALGLVNTSCMPNNGARVRYSLAQFIDSLVQGVEAYYMFQNFSPHFSLNATGLWDPTREVKMTSGYIILNWKLKNTPAQEIKPRVNWTTADKLRTEKRQQKTLPTPVLNISYAPSRAKRHTQLENNGSHQVPLRKRGRPINVAVMEASSTEEEEEEMIEEEEEEEEEDEEITFKFQPAPPAPVKLPEDISPTRSPTKKQTPVPVAAAVPDDIANITFSFENSTTSTTPRRKSVAAGGRKSTGGRKSLMPDWPEEEKSQVLTFFDQINPKETEQGCIALTCKYAEMKYGQELPSKQLYQWVQKKGRVVNKPEPGTSYDLPEGERKETAVSLYRSLDTEFPENKRINFTCQYFQKQFGVPLTSKQLYDMLSDKGKKTKVGAGRRR</sequence>
<feature type="region of interest" description="Disordered" evidence="1">
    <location>
        <begin position="372"/>
        <end position="401"/>
    </location>
</feature>
<accession>A0AAE1NUZ4</accession>
<proteinExistence type="predicted"/>
<dbReference type="EMBL" id="JAWZYT010003966">
    <property type="protein sequence ID" value="KAK4295946.1"/>
    <property type="molecule type" value="Genomic_DNA"/>
</dbReference>
<organism evidence="2 3">
    <name type="scientific">Petrolisthes manimaculis</name>
    <dbReference type="NCBI Taxonomy" id="1843537"/>
    <lineage>
        <taxon>Eukaryota</taxon>
        <taxon>Metazoa</taxon>
        <taxon>Ecdysozoa</taxon>
        <taxon>Arthropoda</taxon>
        <taxon>Crustacea</taxon>
        <taxon>Multicrustacea</taxon>
        <taxon>Malacostraca</taxon>
        <taxon>Eumalacostraca</taxon>
        <taxon>Eucarida</taxon>
        <taxon>Decapoda</taxon>
        <taxon>Pleocyemata</taxon>
        <taxon>Anomura</taxon>
        <taxon>Galatheoidea</taxon>
        <taxon>Porcellanidae</taxon>
        <taxon>Petrolisthes</taxon>
    </lineage>
</organism>
<dbReference type="Proteomes" id="UP001292094">
    <property type="component" value="Unassembled WGS sequence"/>
</dbReference>
<reference evidence="2" key="1">
    <citation type="submission" date="2023-11" db="EMBL/GenBank/DDBJ databases">
        <title>Genome assemblies of two species of porcelain crab, Petrolisthes cinctipes and Petrolisthes manimaculis (Anomura: Porcellanidae).</title>
        <authorList>
            <person name="Angst P."/>
        </authorList>
    </citation>
    <scope>NUCLEOTIDE SEQUENCE</scope>
    <source>
        <strain evidence="2">PB745_02</strain>
        <tissue evidence="2">Gill</tissue>
    </source>
</reference>
<keyword evidence="3" id="KW-1185">Reference proteome</keyword>
<feature type="compositionally biased region" description="Acidic residues" evidence="1">
    <location>
        <begin position="299"/>
        <end position="320"/>
    </location>
</feature>
<evidence type="ECO:0000256" key="1">
    <source>
        <dbReference type="SAM" id="MobiDB-lite"/>
    </source>
</evidence>
<gene>
    <name evidence="2" type="ORF">Pmani_031520</name>
</gene>
<comment type="caution">
    <text evidence="2">The sequence shown here is derived from an EMBL/GenBank/DDBJ whole genome shotgun (WGS) entry which is preliminary data.</text>
</comment>
<evidence type="ECO:0000313" key="3">
    <source>
        <dbReference type="Proteomes" id="UP001292094"/>
    </source>
</evidence>
<protein>
    <submittedName>
        <fullName evidence="2">Uncharacterized protein</fullName>
    </submittedName>
</protein>
<name>A0AAE1NUZ4_9EUCA</name>
<feature type="region of interest" description="Disordered" evidence="1">
    <location>
        <begin position="296"/>
        <end position="353"/>
    </location>
</feature>
<dbReference type="AlphaFoldDB" id="A0AAE1NUZ4"/>